<reference evidence="13" key="1">
    <citation type="submission" date="2011-12" db="EMBL/GenBank/DDBJ databases">
        <title>Complete sequence of Clostridium clariflavum DSM 19732.</title>
        <authorList>
            <consortium name="US DOE Joint Genome Institute"/>
            <person name="Lucas S."/>
            <person name="Han J."/>
            <person name="Lapidus A."/>
            <person name="Cheng J.-F."/>
            <person name="Goodwin L."/>
            <person name="Pitluck S."/>
            <person name="Peters L."/>
            <person name="Teshima H."/>
            <person name="Detter J.C."/>
            <person name="Han C."/>
            <person name="Tapia R."/>
            <person name="Land M."/>
            <person name="Hauser L."/>
            <person name="Kyrpides N."/>
            <person name="Ivanova N."/>
            <person name="Pagani I."/>
            <person name="Kitzmiller T."/>
            <person name="Lynd L."/>
            <person name="Izquierdo J."/>
            <person name="Woyke T."/>
        </authorList>
    </citation>
    <scope>NUCLEOTIDE SEQUENCE [LARGE SCALE GENOMIC DNA]</scope>
    <source>
        <strain evidence="13">DSM 19732 / NBRC 101661 / EBR45</strain>
    </source>
</reference>
<feature type="coiled-coil region" evidence="11">
    <location>
        <begin position="16"/>
        <end position="108"/>
    </location>
</feature>
<dbReference type="Gene3D" id="1.10.287.1700">
    <property type="match status" value="1"/>
</dbReference>
<protein>
    <recommendedName>
        <fullName evidence="3">Flagellar FliJ protein</fullName>
    </recommendedName>
</protein>
<evidence type="ECO:0000256" key="5">
    <source>
        <dbReference type="ARBA" id="ARBA00022475"/>
    </source>
</evidence>
<evidence type="ECO:0000256" key="6">
    <source>
        <dbReference type="ARBA" id="ARBA00022500"/>
    </source>
</evidence>
<dbReference type="STRING" id="720554.Clocl_1963"/>
<dbReference type="GO" id="GO:0005886">
    <property type="term" value="C:plasma membrane"/>
    <property type="evidence" value="ECO:0007669"/>
    <property type="project" value="UniProtKB-SubCell"/>
</dbReference>
<keyword evidence="7" id="KW-1005">Bacterial flagellum biogenesis</keyword>
<dbReference type="KEGG" id="ccl:Clocl_1963"/>
<reference evidence="12 13" key="2">
    <citation type="journal article" date="2012" name="Stand. Genomic Sci.">
        <title>Complete Genome Sequence of Clostridium clariflavum DSM 19732.</title>
        <authorList>
            <person name="Izquierdo J.A."/>
            <person name="Goodwin L."/>
            <person name="Davenport K.W."/>
            <person name="Teshima H."/>
            <person name="Bruce D."/>
            <person name="Detter C."/>
            <person name="Tapia R."/>
            <person name="Han S."/>
            <person name="Land M."/>
            <person name="Hauser L."/>
            <person name="Jeffries C.D."/>
            <person name="Han J."/>
            <person name="Pitluck S."/>
            <person name="Nolan M."/>
            <person name="Chen A."/>
            <person name="Huntemann M."/>
            <person name="Mavromatis K."/>
            <person name="Mikhailova N."/>
            <person name="Liolios K."/>
            <person name="Woyke T."/>
            <person name="Lynd L.R."/>
        </authorList>
    </citation>
    <scope>NUCLEOTIDE SEQUENCE [LARGE SCALE GENOMIC DNA]</scope>
    <source>
        <strain evidence="13">DSM 19732 / NBRC 101661 / EBR45</strain>
    </source>
</reference>
<evidence type="ECO:0000313" key="12">
    <source>
        <dbReference type="EMBL" id="AEV68565.1"/>
    </source>
</evidence>
<dbReference type="Proteomes" id="UP000005435">
    <property type="component" value="Chromosome"/>
</dbReference>
<accession>G8LVH6</accession>
<keyword evidence="12" id="KW-0282">Flagellum</keyword>
<dbReference type="eggNOG" id="COG2882">
    <property type="taxonomic scope" value="Bacteria"/>
</dbReference>
<keyword evidence="10" id="KW-1006">Bacterial flagellum protein export</keyword>
<sequence>MGKFNFKLQAVLNLKKQIENNMKNELGKAVQELERQKRILMEIERERDEYITEINRQSTSGVAVGRLKEYGLYISLLNKKADNQKNNIKIAQESVDKYRERLIIAMQERKMMEKFKEKKFEEYYKEQQKLEQKLIDEIASFNYEINE</sequence>
<keyword evidence="12" id="KW-0966">Cell projection</keyword>
<dbReference type="EMBL" id="CP003065">
    <property type="protein sequence ID" value="AEV68565.1"/>
    <property type="molecule type" value="Genomic_DNA"/>
</dbReference>
<dbReference type="GO" id="GO:0006935">
    <property type="term" value="P:chemotaxis"/>
    <property type="evidence" value="ECO:0007669"/>
    <property type="project" value="UniProtKB-KW"/>
</dbReference>
<dbReference type="RefSeq" id="WP_014255145.1">
    <property type="nucleotide sequence ID" value="NC_016627.1"/>
</dbReference>
<evidence type="ECO:0000256" key="1">
    <source>
        <dbReference type="ARBA" id="ARBA00004413"/>
    </source>
</evidence>
<keyword evidence="12" id="KW-0969">Cilium</keyword>
<dbReference type="HOGENOM" id="CLU_139638_1_3_9"/>
<organism evidence="12 13">
    <name type="scientific">Acetivibrio clariflavus (strain DSM 19732 / NBRC 101661 / EBR45)</name>
    <name type="common">Clostridium clariflavum</name>
    <dbReference type="NCBI Taxonomy" id="720554"/>
    <lineage>
        <taxon>Bacteria</taxon>
        <taxon>Bacillati</taxon>
        <taxon>Bacillota</taxon>
        <taxon>Clostridia</taxon>
        <taxon>Eubacteriales</taxon>
        <taxon>Oscillospiraceae</taxon>
        <taxon>Acetivibrio</taxon>
    </lineage>
</organism>
<dbReference type="GO" id="GO:0044781">
    <property type="term" value="P:bacterial-type flagellum organization"/>
    <property type="evidence" value="ECO:0007669"/>
    <property type="project" value="UniProtKB-KW"/>
</dbReference>
<keyword evidence="9" id="KW-0472">Membrane</keyword>
<evidence type="ECO:0000256" key="3">
    <source>
        <dbReference type="ARBA" id="ARBA00020392"/>
    </source>
</evidence>
<evidence type="ECO:0000256" key="10">
    <source>
        <dbReference type="ARBA" id="ARBA00023225"/>
    </source>
</evidence>
<keyword evidence="8" id="KW-0653">Protein transport</keyword>
<dbReference type="PANTHER" id="PTHR38786:SF1">
    <property type="entry name" value="FLAGELLAR FLIJ PROTEIN"/>
    <property type="match status" value="1"/>
</dbReference>
<keyword evidence="6" id="KW-0145">Chemotaxis</keyword>
<dbReference type="PANTHER" id="PTHR38786">
    <property type="entry name" value="FLAGELLAR FLIJ PROTEIN"/>
    <property type="match status" value="1"/>
</dbReference>
<evidence type="ECO:0000313" key="13">
    <source>
        <dbReference type="Proteomes" id="UP000005435"/>
    </source>
</evidence>
<dbReference type="AlphaFoldDB" id="G8LVH6"/>
<evidence type="ECO:0000256" key="9">
    <source>
        <dbReference type="ARBA" id="ARBA00023136"/>
    </source>
</evidence>
<proteinExistence type="inferred from homology"/>
<comment type="similarity">
    <text evidence="2">Belongs to the FliJ family.</text>
</comment>
<evidence type="ECO:0000256" key="8">
    <source>
        <dbReference type="ARBA" id="ARBA00022927"/>
    </source>
</evidence>
<dbReference type="NCBIfam" id="TIGR02473">
    <property type="entry name" value="flagell_FliJ"/>
    <property type="match status" value="1"/>
</dbReference>
<dbReference type="GO" id="GO:0015031">
    <property type="term" value="P:protein transport"/>
    <property type="evidence" value="ECO:0007669"/>
    <property type="project" value="UniProtKB-KW"/>
</dbReference>
<evidence type="ECO:0000256" key="11">
    <source>
        <dbReference type="SAM" id="Coils"/>
    </source>
</evidence>
<dbReference type="InterPro" id="IPR053716">
    <property type="entry name" value="Flag_assembly_chemotaxis_eff"/>
</dbReference>
<dbReference type="Pfam" id="PF02050">
    <property type="entry name" value="FliJ"/>
    <property type="match status" value="1"/>
</dbReference>
<dbReference type="InterPro" id="IPR012823">
    <property type="entry name" value="Flagell_FliJ"/>
</dbReference>
<keyword evidence="4" id="KW-0813">Transport</keyword>
<dbReference type="OrthoDB" id="2087173at2"/>
<gene>
    <name evidence="12" type="ordered locus">Clocl_1963</name>
</gene>
<evidence type="ECO:0000256" key="2">
    <source>
        <dbReference type="ARBA" id="ARBA00010004"/>
    </source>
</evidence>
<dbReference type="InterPro" id="IPR052570">
    <property type="entry name" value="FliJ"/>
</dbReference>
<keyword evidence="13" id="KW-1185">Reference proteome</keyword>
<dbReference type="GO" id="GO:0009288">
    <property type="term" value="C:bacterial-type flagellum"/>
    <property type="evidence" value="ECO:0007669"/>
    <property type="project" value="InterPro"/>
</dbReference>
<dbReference type="GO" id="GO:0071973">
    <property type="term" value="P:bacterial-type flagellum-dependent cell motility"/>
    <property type="evidence" value="ECO:0007669"/>
    <property type="project" value="InterPro"/>
</dbReference>
<keyword evidence="11" id="KW-0175">Coiled coil</keyword>
<evidence type="ECO:0000256" key="4">
    <source>
        <dbReference type="ARBA" id="ARBA00022448"/>
    </source>
</evidence>
<comment type="subcellular location">
    <subcellularLocation>
        <location evidence="1">Cell membrane</location>
        <topology evidence="1">Peripheral membrane protein</topology>
        <orientation evidence="1">Cytoplasmic side</orientation>
    </subcellularLocation>
</comment>
<keyword evidence="5" id="KW-1003">Cell membrane</keyword>
<evidence type="ECO:0000256" key="7">
    <source>
        <dbReference type="ARBA" id="ARBA00022795"/>
    </source>
</evidence>
<name>G8LVH6_ACECE</name>